<evidence type="ECO:0000313" key="1">
    <source>
        <dbReference type="EMBL" id="VAW62516.1"/>
    </source>
</evidence>
<reference evidence="1" key="1">
    <citation type="submission" date="2018-06" db="EMBL/GenBank/DDBJ databases">
        <authorList>
            <person name="Zhirakovskaya E."/>
        </authorList>
    </citation>
    <scope>NUCLEOTIDE SEQUENCE</scope>
</reference>
<dbReference type="EMBL" id="UOFG01000173">
    <property type="protein sequence ID" value="VAW62516.1"/>
    <property type="molecule type" value="Genomic_DNA"/>
</dbReference>
<proteinExistence type="predicted"/>
<sequence length="98" mass="11105">LSMIRKARKQQICFSIVPTFYDQRLNASIETLETLRRDYKETIWDGVIPVDTQFREASQKGIPLSIERISCKGARAYSHLLDYLLALDEAALSVAGEA</sequence>
<dbReference type="AlphaFoldDB" id="A0A3B0Y251"/>
<evidence type="ECO:0008006" key="2">
    <source>
        <dbReference type="Google" id="ProtNLM"/>
    </source>
</evidence>
<protein>
    <recommendedName>
        <fullName evidence="2">ParA family protein</fullName>
    </recommendedName>
</protein>
<organism evidence="1">
    <name type="scientific">hydrothermal vent metagenome</name>
    <dbReference type="NCBI Taxonomy" id="652676"/>
    <lineage>
        <taxon>unclassified sequences</taxon>
        <taxon>metagenomes</taxon>
        <taxon>ecological metagenomes</taxon>
    </lineage>
</organism>
<accession>A0A3B0Y251</accession>
<dbReference type="InterPro" id="IPR027417">
    <property type="entry name" value="P-loop_NTPase"/>
</dbReference>
<name>A0A3B0Y251_9ZZZZ</name>
<feature type="non-terminal residue" evidence="1">
    <location>
        <position position="1"/>
    </location>
</feature>
<gene>
    <name evidence="1" type="ORF">MNBD_GAMMA11-3075</name>
</gene>
<dbReference type="SUPFAM" id="SSF52540">
    <property type="entry name" value="P-loop containing nucleoside triphosphate hydrolases"/>
    <property type="match status" value="1"/>
</dbReference>
<dbReference type="Gene3D" id="3.40.50.300">
    <property type="entry name" value="P-loop containing nucleotide triphosphate hydrolases"/>
    <property type="match status" value="1"/>
</dbReference>